<dbReference type="AlphaFoldDB" id="A0A448XQ82"/>
<dbReference type="EMBL" id="CAAALY010273374">
    <property type="protein sequence ID" value="VEL42244.1"/>
    <property type="molecule type" value="Genomic_DNA"/>
</dbReference>
<reference evidence="1" key="1">
    <citation type="submission" date="2018-11" db="EMBL/GenBank/DDBJ databases">
        <authorList>
            <consortium name="Pathogen Informatics"/>
        </authorList>
    </citation>
    <scope>NUCLEOTIDE SEQUENCE</scope>
</reference>
<sequence length="104" mass="11462">MLSVASQFWRLVPEGALTQHERRSCYDLAIGHFEKMAHDGVTKLVICSTPPNERVLLQLAFGLAMLEEAPSELYASGAGEQFPSGNHTGECVNWLLFESPFPAI</sequence>
<name>A0A448XQ82_9PLAT</name>
<comment type="caution">
    <text evidence="1">The sequence shown here is derived from an EMBL/GenBank/DDBJ whole genome shotgun (WGS) entry which is preliminary data.</text>
</comment>
<evidence type="ECO:0000313" key="2">
    <source>
        <dbReference type="Proteomes" id="UP000784294"/>
    </source>
</evidence>
<dbReference type="Proteomes" id="UP000784294">
    <property type="component" value="Unassembled WGS sequence"/>
</dbReference>
<organism evidence="1 2">
    <name type="scientific">Protopolystoma xenopodis</name>
    <dbReference type="NCBI Taxonomy" id="117903"/>
    <lineage>
        <taxon>Eukaryota</taxon>
        <taxon>Metazoa</taxon>
        <taxon>Spiralia</taxon>
        <taxon>Lophotrochozoa</taxon>
        <taxon>Platyhelminthes</taxon>
        <taxon>Monogenea</taxon>
        <taxon>Polyopisthocotylea</taxon>
        <taxon>Polystomatidea</taxon>
        <taxon>Polystomatidae</taxon>
        <taxon>Protopolystoma</taxon>
    </lineage>
</organism>
<evidence type="ECO:0000313" key="1">
    <source>
        <dbReference type="EMBL" id="VEL42244.1"/>
    </source>
</evidence>
<proteinExistence type="predicted"/>
<keyword evidence="2" id="KW-1185">Reference proteome</keyword>
<accession>A0A448XQ82</accession>
<gene>
    <name evidence="1" type="ORF">PXEA_LOCUS35684</name>
</gene>
<protein>
    <submittedName>
        <fullName evidence="1">Uncharacterized protein</fullName>
    </submittedName>
</protein>